<dbReference type="SUPFAM" id="SSF50998">
    <property type="entry name" value="Quinoprotein alcohol dehydrogenase-like"/>
    <property type="match status" value="1"/>
</dbReference>
<evidence type="ECO:0000256" key="1">
    <source>
        <dbReference type="SAM" id="SignalP"/>
    </source>
</evidence>
<dbReference type="Gene3D" id="2.40.10.480">
    <property type="match status" value="1"/>
</dbReference>
<gene>
    <name evidence="3" type="primary">bamB_1</name>
    <name evidence="3" type="ORF">Enr8_16050</name>
</gene>
<dbReference type="PANTHER" id="PTHR34512:SF30">
    <property type="entry name" value="OUTER MEMBRANE PROTEIN ASSEMBLY FACTOR BAMB"/>
    <property type="match status" value="1"/>
</dbReference>
<dbReference type="Proteomes" id="UP000318878">
    <property type="component" value="Unassembled WGS sequence"/>
</dbReference>
<dbReference type="Pfam" id="PF13360">
    <property type="entry name" value="PQQ_2"/>
    <property type="match status" value="1"/>
</dbReference>
<organism evidence="3 4">
    <name type="scientific">Blastopirellula retiformator</name>
    <dbReference type="NCBI Taxonomy" id="2527970"/>
    <lineage>
        <taxon>Bacteria</taxon>
        <taxon>Pseudomonadati</taxon>
        <taxon>Planctomycetota</taxon>
        <taxon>Planctomycetia</taxon>
        <taxon>Pirellulales</taxon>
        <taxon>Pirellulaceae</taxon>
        <taxon>Blastopirellula</taxon>
    </lineage>
</organism>
<feature type="chain" id="PRO_5022706886" evidence="1">
    <location>
        <begin position="23"/>
        <end position="423"/>
    </location>
</feature>
<accession>A0A5C5V7F6</accession>
<keyword evidence="1" id="KW-0732">Signal</keyword>
<proteinExistence type="predicted"/>
<dbReference type="AlphaFoldDB" id="A0A5C5V7F6"/>
<dbReference type="SMART" id="SM00564">
    <property type="entry name" value="PQQ"/>
    <property type="match status" value="5"/>
</dbReference>
<reference evidence="3 4" key="1">
    <citation type="submission" date="2019-02" db="EMBL/GenBank/DDBJ databases">
        <title>Deep-cultivation of Planctomycetes and their phenomic and genomic characterization uncovers novel biology.</title>
        <authorList>
            <person name="Wiegand S."/>
            <person name="Jogler M."/>
            <person name="Boedeker C."/>
            <person name="Pinto D."/>
            <person name="Vollmers J."/>
            <person name="Rivas-Marin E."/>
            <person name="Kohn T."/>
            <person name="Peeters S.H."/>
            <person name="Heuer A."/>
            <person name="Rast P."/>
            <person name="Oberbeckmann S."/>
            <person name="Bunk B."/>
            <person name="Jeske O."/>
            <person name="Meyerdierks A."/>
            <person name="Storesund J.E."/>
            <person name="Kallscheuer N."/>
            <person name="Luecker S."/>
            <person name="Lage O.M."/>
            <person name="Pohl T."/>
            <person name="Merkel B.J."/>
            <person name="Hornburger P."/>
            <person name="Mueller R.-W."/>
            <person name="Bruemmer F."/>
            <person name="Labrenz M."/>
            <person name="Spormann A.M."/>
            <person name="Op Den Camp H."/>
            <person name="Overmann J."/>
            <person name="Amann R."/>
            <person name="Jetten M.S.M."/>
            <person name="Mascher T."/>
            <person name="Medema M.H."/>
            <person name="Devos D.P."/>
            <person name="Kaster A.-K."/>
            <person name="Ovreas L."/>
            <person name="Rohde M."/>
            <person name="Galperin M.Y."/>
            <person name="Jogler C."/>
        </authorList>
    </citation>
    <scope>NUCLEOTIDE SEQUENCE [LARGE SCALE GENOMIC DNA]</scope>
    <source>
        <strain evidence="3 4">Enr8</strain>
    </source>
</reference>
<comment type="caution">
    <text evidence="3">The sequence shown here is derived from an EMBL/GenBank/DDBJ whole genome shotgun (WGS) entry which is preliminary data.</text>
</comment>
<keyword evidence="4" id="KW-1185">Reference proteome</keyword>
<dbReference type="InterPro" id="IPR002372">
    <property type="entry name" value="PQQ_rpt_dom"/>
</dbReference>
<dbReference type="Gene3D" id="2.130.10.10">
    <property type="entry name" value="YVTN repeat-like/Quinoprotein amine dehydrogenase"/>
    <property type="match status" value="1"/>
</dbReference>
<dbReference type="OrthoDB" id="244732at2"/>
<name>A0A5C5V7F6_9BACT</name>
<dbReference type="InterPro" id="IPR018391">
    <property type="entry name" value="PQQ_b-propeller_rpt"/>
</dbReference>
<feature type="domain" description="Pyrrolo-quinoline quinone repeat" evidence="2">
    <location>
        <begin position="98"/>
        <end position="350"/>
    </location>
</feature>
<evidence type="ECO:0000259" key="2">
    <source>
        <dbReference type="Pfam" id="PF13360"/>
    </source>
</evidence>
<sequence precursor="true">MNLSRLFAALVLLGFVGSHVVAQSPAQWTQFRGPTAQGIVADAKLPTEWNAETNITWRKELPGVGWSSPVVSAGQIYLTTAVPQSEERKADQSLRALCLDAASGEIVWDVEIFQQEGATAPKIHSKNSHASATPILEGDFVYVHFGHMGTACLQKRDGKIVWQTQDHRYRPIHGNGGSPILFGDKLIFGIDGQDKQEVIALDKKTGQVAWQTPRNVPDLPKYFTFSTPLLIEVDGQPQLISQGSGAVMALDPNSGKEIWRVSYEEGYSIVPRPIFANGLLYVCTGYDRSSLVAIRPTGQGDVTDTHVEFIVDRNVPYNPSPVAIGDAIYMISDNGILSCLDGATGDVRWKERIGGNFSSSLVAAGELIYMLDEKGMTTVAKAGAEYEEVAKNDLKERALSSYGIDGDAILLRTEQALYRIENK</sequence>
<feature type="signal peptide" evidence="1">
    <location>
        <begin position="1"/>
        <end position="22"/>
    </location>
</feature>
<dbReference type="RefSeq" id="WP_146430241.1">
    <property type="nucleotide sequence ID" value="NZ_SJPF01000002.1"/>
</dbReference>
<evidence type="ECO:0000313" key="3">
    <source>
        <dbReference type="EMBL" id="TWT34211.1"/>
    </source>
</evidence>
<dbReference type="PANTHER" id="PTHR34512">
    <property type="entry name" value="CELL SURFACE PROTEIN"/>
    <property type="match status" value="1"/>
</dbReference>
<evidence type="ECO:0000313" key="4">
    <source>
        <dbReference type="Proteomes" id="UP000318878"/>
    </source>
</evidence>
<dbReference type="InterPro" id="IPR015943">
    <property type="entry name" value="WD40/YVTN_repeat-like_dom_sf"/>
</dbReference>
<protein>
    <submittedName>
        <fullName evidence="3">Outer membrane protein assembly factor BamB</fullName>
    </submittedName>
</protein>
<dbReference type="EMBL" id="SJPF01000002">
    <property type="protein sequence ID" value="TWT34211.1"/>
    <property type="molecule type" value="Genomic_DNA"/>
</dbReference>
<dbReference type="InterPro" id="IPR011047">
    <property type="entry name" value="Quinoprotein_ADH-like_sf"/>
</dbReference>